<dbReference type="AlphaFoldDB" id="A0A2U1JWZ1"/>
<evidence type="ECO:0000256" key="2">
    <source>
        <dbReference type="SAM" id="MobiDB-lite"/>
    </source>
</evidence>
<dbReference type="GO" id="GO:0015833">
    <property type="term" value="P:peptide transport"/>
    <property type="evidence" value="ECO:0007669"/>
    <property type="project" value="TreeGrafter"/>
</dbReference>
<dbReference type="PIRSF" id="PIRSF002741">
    <property type="entry name" value="MppA"/>
    <property type="match status" value="1"/>
</dbReference>
<dbReference type="PANTHER" id="PTHR30290:SF38">
    <property type="entry name" value="D,D-DIPEPTIDE-BINDING PERIPLASMIC PROTEIN DDPA-RELATED"/>
    <property type="match status" value="1"/>
</dbReference>
<feature type="domain" description="Solute-binding protein family 5" evidence="3">
    <location>
        <begin position="96"/>
        <end position="442"/>
    </location>
</feature>
<dbReference type="CDD" id="cd08496">
    <property type="entry name" value="PBP2_NikA_DppA_OppA_like_9"/>
    <property type="match status" value="1"/>
</dbReference>
<dbReference type="Pfam" id="PF00496">
    <property type="entry name" value="SBP_bac_5"/>
    <property type="match status" value="1"/>
</dbReference>
<evidence type="ECO:0000256" key="1">
    <source>
        <dbReference type="ARBA" id="ARBA00022729"/>
    </source>
</evidence>
<organism evidence="4 5">
    <name type="scientific">Pueribacillus theae</name>
    <dbReference type="NCBI Taxonomy" id="2171751"/>
    <lineage>
        <taxon>Bacteria</taxon>
        <taxon>Bacillati</taxon>
        <taxon>Bacillota</taxon>
        <taxon>Bacilli</taxon>
        <taxon>Bacillales</taxon>
        <taxon>Bacillaceae</taxon>
        <taxon>Pueribacillus</taxon>
    </lineage>
</organism>
<sequence length="525" mass="58387">MKRTQLTFITRLLFLLAFTFVIIGCSSNSDEKASTAEKGNDGTKTEEGTPKKGGEAIFAYETDVSNYDPTQGSAGSDHALLWPVYDTLIKFTPELEPEAGLAESWDFLDDKTVELKLREGVTFHDGTPFNAEAVKFNIERANSENSKVTDLKNIDSVEVVDEKTVKLHLSQPDSSILLALSDRGGMMVSPTAVKEKGEDFAQNPVGAGPYKMVKRVPNGEVVFEAYEDYWEEGKPYLDKMTVKIMADENTRINALKSGEVDYADNIKPGNVQQLKNDSNIVLKDKTSVAFRILYLNAEKEPMNNKAVRQALLYGINRDDIIQAINFGSGEPASQPFPSGYWAAGENIKVDYDPEKAKQILKDAGLEDITIKMNHYSTAYEQRIAEAIKSQLAEIGINVDLQAMELQAAVSNYFNEKEVPMFLSSWTGRPDPQITIKNLFASDSFYNAGGHSTDEIEKLISQAAGIYEQEERAKLYGEISQKALLEEAIMIPLFFEPRTSAMNQSIKGFEPNLLGKPILSTVWKEQ</sequence>
<dbReference type="OrthoDB" id="9796817at2"/>
<dbReference type="PANTHER" id="PTHR30290">
    <property type="entry name" value="PERIPLASMIC BINDING COMPONENT OF ABC TRANSPORTER"/>
    <property type="match status" value="1"/>
</dbReference>
<dbReference type="RefSeq" id="WP_116555314.1">
    <property type="nucleotide sequence ID" value="NZ_QCZG01000028.1"/>
</dbReference>
<name>A0A2U1JWZ1_9BACI</name>
<dbReference type="Gene3D" id="3.40.190.10">
    <property type="entry name" value="Periplasmic binding protein-like II"/>
    <property type="match status" value="1"/>
</dbReference>
<dbReference type="GO" id="GO:0042597">
    <property type="term" value="C:periplasmic space"/>
    <property type="evidence" value="ECO:0007669"/>
    <property type="project" value="UniProtKB-ARBA"/>
</dbReference>
<keyword evidence="5" id="KW-1185">Reference proteome</keyword>
<evidence type="ECO:0000313" key="5">
    <source>
        <dbReference type="Proteomes" id="UP000245998"/>
    </source>
</evidence>
<keyword evidence="1" id="KW-0732">Signal</keyword>
<gene>
    <name evidence="4" type="ORF">DCC39_12875</name>
</gene>
<dbReference type="PROSITE" id="PS51257">
    <property type="entry name" value="PROKAR_LIPOPROTEIN"/>
    <property type="match status" value="1"/>
</dbReference>
<accession>A0A2U1JWZ1</accession>
<dbReference type="Gene3D" id="3.10.105.10">
    <property type="entry name" value="Dipeptide-binding Protein, Domain 3"/>
    <property type="match status" value="1"/>
</dbReference>
<dbReference type="InterPro" id="IPR000914">
    <property type="entry name" value="SBP_5_dom"/>
</dbReference>
<dbReference type="SUPFAM" id="SSF53850">
    <property type="entry name" value="Periplasmic binding protein-like II"/>
    <property type="match status" value="1"/>
</dbReference>
<dbReference type="GO" id="GO:0043190">
    <property type="term" value="C:ATP-binding cassette (ABC) transporter complex"/>
    <property type="evidence" value="ECO:0007669"/>
    <property type="project" value="InterPro"/>
</dbReference>
<dbReference type="InterPro" id="IPR030678">
    <property type="entry name" value="Peptide/Ni-bd"/>
</dbReference>
<protein>
    <submittedName>
        <fullName evidence="4">ABC transporter substrate-binding protein</fullName>
    </submittedName>
</protein>
<reference evidence="4 5" key="1">
    <citation type="submission" date="2018-04" db="EMBL/GenBank/DDBJ databases">
        <title>Camelliibacillus theae gen. nov., sp. nov., isolated from Pu'er tea.</title>
        <authorList>
            <person name="Niu L."/>
        </authorList>
    </citation>
    <scope>NUCLEOTIDE SEQUENCE [LARGE SCALE GENOMIC DNA]</scope>
    <source>
        <strain evidence="4 5">T8</strain>
    </source>
</reference>
<evidence type="ECO:0000259" key="3">
    <source>
        <dbReference type="Pfam" id="PF00496"/>
    </source>
</evidence>
<proteinExistence type="predicted"/>
<comment type="caution">
    <text evidence="4">The sequence shown here is derived from an EMBL/GenBank/DDBJ whole genome shotgun (WGS) entry which is preliminary data.</text>
</comment>
<dbReference type="EMBL" id="QCZG01000028">
    <property type="protein sequence ID" value="PWA09464.1"/>
    <property type="molecule type" value="Genomic_DNA"/>
</dbReference>
<evidence type="ECO:0000313" key="4">
    <source>
        <dbReference type="EMBL" id="PWA09464.1"/>
    </source>
</evidence>
<dbReference type="GO" id="GO:1904680">
    <property type="term" value="F:peptide transmembrane transporter activity"/>
    <property type="evidence" value="ECO:0007669"/>
    <property type="project" value="TreeGrafter"/>
</dbReference>
<feature type="region of interest" description="Disordered" evidence="2">
    <location>
        <begin position="30"/>
        <end position="53"/>
    </location>
</feature>
<dbReference type="Proteomes" id="UP000245998">
    <property type="component" value="Unassembled WGS sequence"/>
</dbReference>
<dbReference type="Gene3D" id="3.90.76.10">
    <property type="entry name" value="Dipeptide-binding Protein, Domain 1"/>
    <property type="match status" value="1"/>
</dbReference>
<dbReference type="InterPro" id="IPR039424">
    <property type="entry name" value="SBP_5"/>
</dbReference>